<name>A0A8X6TQ59_NEPPI</name>
<evidence type="ECO:0000313" key="1">
    <source>
        <dbReference type="EMBL" id="GFT32537.1"/>
    </source>
</evidence>
<dbReference type="AlphaFoldDB" id="A0A8X6TQ59"/>
<dbReference type="EMBL" id="BMAW01108140">
    <property type="protein sequence ID" value="GFT32537.1"/>
    <property type="molecule type" value="Genomic_DNA"/>
</dbReference>
<proteinExistence type="predicted"/>
<evidence type="ECO:0000313" key="2">
    <source>
        <dbReference type="Proteomes" id="UP000887013"/>
    </source>
</evidence>
<organism evidence="1 2">
    <name type="scientific">Nephila pilipes</name>
    <name type="common">Giant wood spider</name>
    <name type="synonym">Nephila maculata</name>
    <dbReference type="NCBI Taxonomy" id="299642"/>
    <lineage>
        <taxon>Eukaryota</taxon>
        <taxon>Metazoa</taxon>
        <taxon>Ecdysozoa</taxon>
        <taxon>Arthropoda</taxon>
        <taxon>Chelicerata</taxon>
        <taxon>Arachnida</taxon>
        <taxon>Araneae</taxon>
        <taxon>Araneomorphae</taxon>
        <taxon>Entelegynae</taxon>
        <taxon>Araneoidea</taxon>
        <taxon>Nephilidae</taxon>
        <taxon>Nephila</taxon>
    </lineage>
</organism>
<accession>A0A8X6TQ59</accession>
<reference evidence="1" key="1">
    <citation type="submission" date="2020-08" db="EMBL/GenBank/DDBJ databases">
        <title>Multicomponent nature underlies the extraordinary mechanical properties of spider dragline silk.</title>
        <authorList>
            <person name="Kono N."/>
            <person name="Nakamura H."/>
            <person name="Mori M."/>
            <person name="Yoshida Y."/>
            <person name="Ohtoshi R."/>
            <person name="Malay A.D."/>
            <person name="Moran D.A.P."/>
            <person name="Tomita M."/>
            <person name="Numata K."/>
            <person name="Arakawa K."/>
        </authorList>
    </citation>
    <scope>NUCLEOTIDE SEQUENCE</scope>
</reference>
<comment type="caution">
    <text evidence="1">The sequence shown here is derived from an EMBL/GenBank/DDBJ whole genome shotgun (WGS) entry which is preliminary data.</text>
</comment>
<keyword evidence="2" id="KW-1185">Reference proteome</keyword>
<gene>
    <name evidence="1" type="ORF">NPIL_164091</name>
</gene>
<sequence length="102" mass="11501">MGSSADPLPYGMVSVEAMFCLFFNAAVVVPGQSCDFLVQESGLHHTFPAAPRDHFMADLHLWLHITSRRPPVHLSGHLTYLYAILWPRVQLELFCLLCHSHT</sequence>
<dbReference type="Proteomes" id="UP000887013">
    <property type="component" value="Unassembled WGS sequence"/>
</dbReference>
<protein>
    <submittedName>
        <fullName evidence="1">Uncharacterized protein</fullName>
    </submittedName>
</protein>